<evidence type="ECO:0000256" key="12">
    <source>
        <dbReference type="ARBA" id="ARBA00023136"/>
    </source>
</evidence>
<comment type="caution">
    <text evidence="20">The sequence shown here is derived from an EMBL/GenBank/DDBJ whole genome shotgun (WGS) entry which is preliminary data.</text>
</comment>
<keyword evidence="14" id="KW-0961">Cell wall biogenesis/degradation</keyword>
<evidence type="ECO:0000256" key="6">
    <source>
        <dbReference type="ARBA" id="ARBA00022670"/>
    </source>
</evidence>
<comment type="catalytic activity">
    <reaction evidence="16">
        <text>[GlcNAc-(1-&gt;4)-Mur2Ac(oyl-L-Ala-gamma-D-Glu-L-Lys-D-Ala-D-Ala)](n)-di-trans,octa-cis-undecaprenyl diphosphate + beta-D-GlcNAc-(1-&gt;4)-Mur2Ac(oyl-L-Ala-gamma-D-Glu-L-Lys-D-Ala-D-Ala)-di-trans,octa-cis-undecaprenyl diphosphate = [GlcNAc-(1-&gt;4)-Mur2Ac(oyl-L-Ala-gamma-D-Glu-L-Lys-D-Ala-D-Ala)](n+1)-di-trans,octa-cis-undecaprenyl diphosphate + di-trans,octa-cis-undecaprenyl diphosphate + H(+)</text>
        <dbReference type="Rhea" id="RHEA:23708"/>
        <dbReference type="Rhea" id="RHEA-COMP:9602"/>
        <dbReference type="Rhea" id="RHEA-COMP:9603"/>
        <dbReference type="ChEBI" id="CHEBI:15378"/>
        <dbReference type="ChEBI" id="CHEBI:58405"/>
        <dbReference type="ChEBI" id="CHEBI:60033"/>
        <dbReference type="ChEBI" id="CHEBI:78435"/>
        <dbReference type="EC" id="2.4.99.28"/>
    </reaction>
</comment>
<feature type="transmembrane region" description="Helical" evidence="17">
    <location>
        <begin position="20"/>
        <end position="41"/>
    </location>
</feature>
<accession>A0A1G2BVU8</accession>
<keyword evidence="8" id="KW-0808">Transferase</keyword>
<dbReference type="EMBL" id="MHKO01000017">
    <property type="protein sequence ID" value="OGY92679.1"/>
    <property type="molecule type" value="Genomic_DNA"/>
</dbReference>
<dbReference type="InterPro" id="IPR001460">
    <property type="entry name" value="PCN-bd_Tpept"/>
</dbReference>
<evidence type="ECO:0000256" key="13">
    <source>
        <dbReference type="ARBA" id="ARBA00023268"/>
    </source>
</evidence>
<keyword evidence="5" id="KW-0121">Carboxypeptidase</keyword>
<evidence type="ECO:0000256" key="1">
    <source>
        <dbReference type="ARBA" id="ARBA00004236"/>
    </source>
</evidence>
<dbReference type="GO" id="GO:0005886">
    <property type="term" value="C:plasma membrane"/>
    <property type="evidence" value="ECO:0007669"/>
    <property type="project" value="UniProtKB-SubCell"/>
</dbReference>
<dbReference type="InterPro" id="IPR050396">
    <property type="entry name" value="Glycosyltr_51/Transpeptidase"/>
</dbReference>
<dbReference type="GO" id="GO:0008360">
    <property type="term" value="P:regulation of cell shape"/>
    <property type="evidence" value="ECO:0007669"/>
    <property type="project" value="UniProtKB-KW"/>
</dbReference>
<dbReference type="PANTHER" id="PTHR32282">
    <property type="entry name" value="BINDING PROTEIN TRANSPEPTIDASE, PUTATIVE-RELATED"/>
    <property type="match status" value="1"/>
</dbReference>
<dbReference type="Gene3D" id="3.40.710.10">
    <property type="entry name" value="DD-peptidase/beta-lactamase superfamily"/>
    <property type="match status" value="1"/>
</dbReference>
<reference evidence="20 21" key="1">
    <citation type="journal article" date="2016" name="Nat. Commun.">
        <title>Thousands of microbial genomes shed light on interconnected biogeochemical processes in an aquifer system.</title>
        <authorList>
            <person name="Anantharaman K."/>
            <person name="Brown C.T."/>
            <person name="Hug L.A."/>
            <person name="Sharon I."/>
            <person name="Castelle C.J."/>
            <person name="Probst A.J."/>
            <person name="Thomas B.C."/>
            <person name="Singh A."/>
            <person name="Wilkins M.J."/>
            <person name="Karaoz U."/>
            <person name="Brodie E.L."/>
            <person name="Williams K.H."/>
            <person name="Hubbard S.S."/>
            <person name="Banfield J.F."/>
        </authorList>
    </citation>
    <scope>NUCLEOTIDE SEQUENCE [LARGE SCALE GENOMIC DNA]</scope>
</reference>
<dbReference type="Pfam" id="PF00912">
    <property type="entry name" value="Transgly"/>
    <property type="match status" value="1"/>
</dbReference>
<dbReference type="GO" id="GO:0009002">
    <property type="term" value="F:serine-type D-Ala-D-Ala carboxypeptidase activity"/>
    <property type="evidence" value="ECO:0007669"/>
    <property type="project" value="UniProtKB-EC"/>
</dbReference>
<evidence type="ECO:0000313" key="20">
    <source>
        <dbReference type="EMBL" id="OGY92679.1"/>
    </source>
</evidence>
<feature type="non-terminal residue" evidence="20">
    <location>
        <position position="1"/>
    </location>
</feature>
<keyword evidence="17" id="KW-1133">Transmembrane helix</keyword>
<dbReference type="InterPro" id="IPR001264">
    <property type="entry name" value="Glyco_trans_51"/>
</dbReference>
<proteinExistence type="inferred from homology"/>
<dbReference type="Pfam" id="PF17957">
    <property type="entry name" value="Big_7"/>
    <property type="match status" value="1"/>
</dbReference>
<evidence type="ECO:0000256" key="4">
    <source>
        <dbReference type="ARBA" id="ARBA00022475"/>
    </source>
</evidence>
<dbReference type="GO" id="GO:0008955">
    <property type="term" value="F:peptidoglycan glycosyltransferase activity"/>
    <property type="evidence" value="ECO:0007669"/>
    <property type="project" value="UniProtKB-EC"/>
</dbReference>
<dbReference type="GO" id="GO:0008658">
    <property type="term" value="F:penicillin binding"/>
    <property type="evidence" value="ECO:0007669"/>
    <property type="project" value="InterPro"/>
</dbReference>
<keyword evidence="7" id="KW-0328">Glycosyltransferase</keyword>
<evidence type="ECO:0000256" key="14">
    <source>
        <dbReference type="ARBA" id="ARBA00023316"/>
    </source>
</evidence>
<dbReference type="GO" id="GO:0006508">
    <property type="term" value="P:proteolysis"/>
    <property type="evidence" value="ECO:0007669"/>
    <property type="project" value="UniProtKB-KW"/>
</dbReference>
<keyword evidence="9" id="KW-0378">Hydrolase</keyword>
<dbReference type="Pfam" id="PF00905">
    <property type="entry name" value="Transpeptidase"/>
    <property type="match status" value="1"/>
</dbReference>
<dbReference type="NCBIfam" id="TIGR02074">
    <property type="entry name" value="PBP_1a_fam"/>
    <property type="match status" value="1"/>
</dbReference>
<dbReference type="Proteomes" id="UP000178109">
    <property type="component" value="Unassembled WGS sequence"/>
</dbReference>
<keyword evidence="17" id="KW-0812">Transmembrane</keyword>
<evidence type="ECO:0000256" key="5">
    <source>
        <dbReference type="ARBA" id="ARBA00022645"/>
    </source>
</evidence>
<evidence type="ECO:0000256" key="3">
    <source>
        <dbReference type="ARBA" id="ARBA00007739"/>
    </source>
</evidence>
<evidence type="ECO:0000256" key="2">
    <source>
        <dbReference type="ARBA" id="ARBA00007090"/>
    </source>
</evidence>
<evidence type="ECO:0000256" key="17">
    <source>
        <dbReference type="SAM" id="Phobius"/>
    </source>
</evidence>
<dbReference type="InterPro" id="IPR036950">
    <property type="entry name" value="PBP_transglycosylase"/>
</dbReference>
<evidence type="ECO:0000256" key="10">
    <source>
        <dbReference type="ARBA" id="ARBA00022960"/>
    </source>
</evidence>
<dbReference type="GO" id="GO:0009252">
    <property type="term" value="P:peptidoglycan biosynthetic process"/>
    <property type="evidence" value="ECO:0007669"/>
    <property type="project" value="UniProtKB-KW"/>
</dbReference>
<keyword evidence="11" id="KW-0573">Peptidoglycan synthesis</keyword>
<evidence type="ECO:0000256" key="8">
    <source>
        <dbReference type="ARBA" id="ARBA00022679"/>
    </source>
</evidence>
<dbReference type="SUPFAM" id="SSF53955">
    <property type="entry name" value="Lysozyme-like"/>
    <property type="match status" value="1"/>
</dbReference>
<keyword evidence="13" id="KW-0511">Multifunctional enzyme</keyword>
<organism evidence="20 21">
    <name type="scientific">Candidatus Komeilibacteria bacterium RIFCSPLOWO2_02_FULL_48_11</name>
    <dbReference type="NCBI Taxonomy" id="1798553"/>
    <lineage>
        <taxon>Bacteria</taxon>
        <taxon>Candidatus Komeiliibacteriota</taxon>
    </lineage>
</organism>
<comment type="similarity">
    <text evidence="2">In the C-terminal section; belongs to the transpeptidase family.</text>
</comment>
<dbReference type="InterPro" id="IPR013783">
    <property type="entry name" value="Ig-like_fold"/>
</dbReference>
<dbReference type="Gene3D" id="1.10.3810.10">
    <property type="entry name" value="Biosynthetic peptidoglycan transglycosylase-like"/>
    <property type="match status" value="1"/>
</dbReference>
<dbReference type="PANTHER" id="PTHR32282:SF11">
    <property type="entry name" value="PENICILLIN-BINDING PROTEIN 1B"/>
    <property type="match status" value="1"/>
</dbReference>
<dbReference type="GO" id="GO:0071555">
    <property type="term" value="P:cell wall organization"/>
    <property type="evidence" value="ECO:0007669"/>
    <property type="project" value="UniProtKB-KW"/>
</dbReference>
<evidence type="ECO:0000256" key="16">
    <source>
        <dbReference type="ARBA" id="ARBA00049902"/>
    </source>
</evidence>
<comment type="catalytic activity">
    <reaction evidence="15">
        <text>Preferential cleavage: (Ac)2-L-Lys-D-Ala-|-D-Ala. Also transpeptidation of peptidyl-alanyl moieties that are N-acyl substituents of D-alanine.</text>
        <dbReference type="EC" id="3.4.16.4"/>
    </reaction>
</comment>
<evidence type="ECO:0000313" key="21">
    <source>
        <dbReference type="Proteomes" id="UP000178109"/>
    </source>
</evidence>
<feature type="domain" description="Glycosyl transferase family 51" evidence="19">
    <location>
        <begin position="74"/>
        <end position="242"/>
    </location>
</feature>
<dbReference type="AlphaFoldDB" id="A0A1G2BVU8"/>
<keyword evidence="6" id="KW-0645">Protease</keyword>
<dbReference type="SUPFAM" id="SSF56601">
    <property type="entry name" value="beta-lactamase/transpeptidase-like"/>
    <property type="match status" value="1"/>
</dbReference>
<evidence type="ECO:0000256" key="9">
    <source>
        <dbReference type="ARBA" id="ARBA00022801"/>
    </source>
</evidence>
<evidence type="ECO:0000256" key="15">
    <source>
        <dbReference type="ARBA" id="ARBA00034000"/>
    </source>
</evidence>
<keyword evidence="4" id="KW-1003">Cell membrane</keyword>
<protein>
    <submittedName>
        <fullName evidence="20">Uncharacterized protein</fullName>
    </submittedName>
</protein>
<gene>
    <name evidence="20" type="ORF">A3H70_04955</name>
</gene>
<comment type="subcellular location">
    <subcellularLocation>
        <location evidence="1">Cell membrane</location>
    </subcellularLocation>
</comment>
<evidence type="ECO:0000256" key="7">
    <source>
        <dbReference type="ARBA" id="ARBA00022676"/>
    </source>
</evidence>
<keyword evidence="12 17" id="KW-0472">Membrane</keyword>
<feature type="domain" description="Penicillin-binding protein transpeptidase" evidence="18">
    <location>
        <begin position="337"/>
        <end position="616"/>
    </location>
</feature>
<evidence type="ECO:0000259" key="18">
    <source>
        <dbReference type="Pfam" id="PF00905"/>
    </source>
</evidence>
<dbReference type="GO" id="GO:0030288">
    <property type="term" value="C:outer membrane-bounded periplasmic space"/>
    <property type="evidence" value="ECO:0007669"/>
    <property type="project" value="TreeGrafter"/>
</dbReference>
<name>A0A1G2BVU8_9BACT</name>
<keyword evidence="10" id="KW-0133">Cell shape</keyword>
<comment type="similarity">
    <text evidence="3">In the N-terminal section; belongs to the glycosyltransferase 51 family.</text>
</comment>
<evidence type="ECO:0000256" key="11">
    <source>
        <dbReference type="ARBA" id="ARBA00022984"/>
    </source>
</evidence>
<dbReference type="STRING" id="1798553.A3H70_04955"/>
<sequence>QQQYSASQFRRRENFFKTALPYALIAGAVGLLFVLTAFAWYSRDLPRPDKIIDRSVAQSTKIFDRSGEHLLFEVYGAENRTLIKLEDIPEFVKWATILVEDKKFYEHKGFDLRGMARALIIDVLTVSTAQGGSTLTQQLIKNALLSNEKVLSRKVKELVLAYQIERKFSKDQILQMYFNEIPYGSTAYGLQSASQYYFKKDAKDLTVAEGAALVALAKATTYYSPYGPNRDKLLSRKDYVIGLLEQDGKITEDQAKEARSAELVFAERTNTLLAPHFVIDVREQLAKEYGQKTMEEGGLKVITTIDYDLQQAAEEAISFYAEQNEKKYGAKNEALAAIDPKTGQVLALVGSRDYFEVENDGNFNVATMGQRQPGSSFKPFVYAAGFEKGYTDKTTLWDVVTNFGKGGGPKDYQPRNYDLKERGPISARSALAMSLNVPAVKMLYLVGPETVINKAREFGYTTFEDPSRYGLALVLGGAEVKLIEHTAAFAALAAEGVKREIVTILKVEDSRGQVMQEKKDTKEERVMDAEIVRELTDILSDNAARTPMFGANNFLTLGNRPAAAKTGTTNDYRDAWTMGYTPQLAAGVWVGNNDFSAMGRGADGSVVAAPIWNRFMRNALAKKPVESFTKPNITYPEKPALRGDLEKGALIKIDRASGLLATALTPPGFIEEQIFAIGHNILHYVKRDDPLGPEPTESERDVQYASWEKAVQEWIKKNKWNASGAVPPTESDNVHLPENKPSITITAPVENETIKSLPLNFAVTAEARRGLTRVDFYLDDILLGSSREAPHVFSYNPAEITNGFHTLKAMAWDDIDNSETVQVTFNLFLEK</sequence>
<evidence type="ECO:0000259" key="19">
    <source>
        <dbReference type="Pfam" id="PF00912"/>
    </source>
</evidence>
<dbReference type="Gene3D" id="2.60.40.10">
    <property type="entry name" value="Immunoglobulins"/>
    <property type="match status" value="1"/>
</dbReference>
<dbReference type="FunFam" id="1.10.3810.10:FF:000001">
    <property type="entry name" value="Penicillin-binding protein 1A"/>
    <property type="match status" value="1"/>
</dbReference>
<dbReference type="InterPro" id="IPR023346">
    <property type="entry name" value="Lysozyme-like_dom_sf"/>
</dbReference>
<dbReference type="InterPro" id="IPR012338">
    <property type="entry name" value="Beta-lactam/transpept-like"/>
</dbReference>